<proteinExistence type="predicted"/>
<dbReference type="Proteomes" id="UP001208017">
    <property type="component" value="Unassembled WGS sequence"/>
</dbReference>
<gene>
    <name evidence="1" type="ORF">OS242_17895</name>
</gene>
<accession>A0ABT3X4J2</accession>
<name>A0ABT3X4J2_9BACL</name>
<evidence type="ECO:0000313" key="1">
    <source>
        <dbReference type="EMBL" id="MCX7571820.1"/>
    </source>
</evidence>
<dbReference type="EMBL" id="JAPMLT010000013">
    <property type="protein sequence ID" value="MCX7571820.1"/>
    <property type="molecule type" value="Genomic_DNA"/>
</dbReference>
<protein>
    <submittedName>
        <fullName evidence="1">Uncharacterized protein</fullName>
    </submittedName>
</protein>
<keyword evidence="2" id="KW-1185">Reference proteome</keyword>
<dbReference type="RefSeq" id="WP_267153070.1">
    <property type="nucleotide sequence ID" value="NZ_JAPMLT010000013.1"/>
</dbReference>
<sequence length="141" mass="14793">MNNKEASTQAVGQNEQAILAYFKSASDAEKAAKELKESMNLSQENLKIDQFNSVTGTGDGNDVISNPITGEISSHATIVGGENDLSSRGSGILLGASPVVSGMSDGDMQMVTGRNFQLVAIVGKNEVERALKVIEKCGGHH</sequence>
<reference evidence="1 2" key="1">
    <citation type="submission" date="2022-11" db="EMBL/GenBank/DDBJ databases">
        <title>Study of microbial diversity in lake waters.</title>
        <authorList>
            <person name="Zhang J."/>
        </authorList>
    </citation>
    <scope>NUCLEOTIDE SEQUENCE [LARGE SCALE GENOMIC DNA]</scope>
    <source>
        <strain evidence="1 2">DT12</strain>
    </source>
</reference>
<organism evidence="1 2">
    <name type="scientific">Tumebacillus lacus</name>
    <dbReference type="NCBI Taxonomy" id="2995335"/>
    <lineage>
        <taxon>Bacteria</taxon>
        <taxon>Bacillati</taxon>
        <taxon>Bacillota</taxon>
        <taxon>Bacilli</taxon>
        <taxon>Bacillales</taxon>
        <taxon>Alicyclobacillaceae</taxon>
        <taxon>Tumebacillus</taxon>
    </lineage>
</organism>
<comment type="caution">
    <text evidence="1">The sequence shown here is derived from an EMBL/GenBank/DDBJ whole genome shotgun (WGS) entry which is preliminary data.</text>
</comment>
<evidence type="ECO:0000313" key="2">
    <source>
        <dbReference type="Proteomes" id="UP001208017"/>
    </source>
</evidence>